<dbReference type="InterPro" id="IPR002401">
    <property type="entry name" value="Cyt_P450_E_grp-I"/>
</dbReference>
<keyword evidence="10" id="KW-1185">Reference proteome</keyword>
<name>A0AAQ4E0R0_AMBAM</name>
<evidence type="ECO:0000313" key="10">
    <source>
        <dbReference type="Proteomes" id="UP001321473"/>
    </source>
</evidence>
<evidence type="ECO:0000256" key="1">
    <source>
        <dbReference type="ARBA" id="ARBA00010617"/>
    </source>
</evidence>
<evidence type="ECO:0000313" key="9">
    <source>
        <dbReference type="EMBL" id="KAK8768300.1"/>
    </source>
</evidence>
<dbReference type="PRINTS" id="PR00385">
    <property type="entry name" value="P450"/>
</dbReference>
<keyword evidence="6 8" id="KW-0503">Monooxygenase</keyword>
<dbReference type="PANTHER" id="PTHR24289:SF1">
    <property type="entry name" value="STEROID 17-ALPHA-HYDROXYLASE_17,20 LYASE"/>
    <property type="match status" value="1"/>
</dbReference>
<proteinExistence type="inferred from homology"/>
<dbReference type="PROSITE" id="PS00086">
    <property type="entry name" value="CYTOCHROME_P450"/>
    <property type="match status" value="1"/>
</dbReference>
<dbReference type="AlphaFoldDB" id="A0AAQ4E0R0"/>
<dbReference type="Pfam" id="PF00067">
    <property type="entry name" value="p450"/>
    <property type="match status" value="2"/>
</dbReference>
<evidence type="ECO:0000256" key="2">
    <source>
        <dbReference type="ARBA" id="ARBA00022617"/>
    </source>
</evidence>
<evidence type="ECO:0000256" key="5">
    <source>
        <dbReference type="ARBA" id="ARBA00023004"/>
    </source>
</evidence>
<accession>A0AAQ4E0R0</accession>
<protein>
    <recommendedName>
        <fullName evidence="11">Cytochrome</fullName>
    </recommendedName>
</protein>
<dbReference type="GO" id="GO:0042448">
    <property type="term" value="P:progesterone metabolic process"/>
    <property type="evidence" value="ECO:0007669"/>
    <property type="project" value="TreeGrafter"/>
</dbReference>
<evidence type="ECO:0000256" key="4">
    <source>
        <dbReference type="ARBA" id="ARBA00023002"/>
    </source>
</evidence>
<comment type="similarity">
    <text evidence="1 8">Belongs to the cytochrome P450 family.</text>
</comment>
<evidence type="ECO:0000256" key="6">
    <source>
        <dbReference type="ARBA" id="ARBA00023033"/>
    </source>
</evidence>
<dbReference type="InterPro" id="IPR017972">
    <property type="entry name" value="Cyt_P450_CS"/>
</dbReference>
<dbReference type="SUPFAM" id="SSF48264">
    <property type="entry name" value="Cytochrome P450"/>
    <property type="match status" value="1"/>
</dbReference>
<evidence type="ECO:0000256" key="7">
    <source>
        <dbReference type="PIRSR" id="PIRSR602401-1"/>
    </source>
</evidence>
<dbReference type="PRINTS" id="PR00463">
    <property type="entry name" value="EP450I"/>
</dbReference>
<dbReference type="EMBL" id="JARKHS020024198">
    <property type="protein sequence ID" value="KAK8768300.1"/>
    <property type="molecule type" value="Genomic_DNA"/>
</dbReference>
<dbReference type="GO" id="GO:0020037">
    <property type="term" value="F:heme binding"/>
    <property type="evidence" value="ECO:0007669"/>
    <property type="project" value="InterPro"/>
</dbReference>
<dbReference type="PANTHER" id="PTHR24289">
    <property type="entry name" value="STEROID 17-ALPHA-HYDROXYLASE/17,20 LYASE"/>
    <property type="match status" value="1"/>
</dbReference>
<dbReference type="InterPro" id="IPR036396">
    <property type="entry name" value="Cyt_P450_sf"/>
</dbReference>
<dbReference type="GO" id="GO:0042446">
    <property type="term" value="P:hormone biosynthetic process"/>
    <property type="evidence" value="ECO:0007669"/>
    <property type="project" value="TreeGrafter"/>
</dbReference>
<dbReference type="GO" id="GO:0005506">
    <property type="term" value="F:iron ion binding"/>
    <property type="evidence" value="ECO:0007669"/>
    <property type="project" value="InterPro"/>
</dbReference>
<comment type="cofactor">
    <cofactor evidence="7">
        <name>heme</name>
        <dbReference type="ChEBI" id="CHEBI:30413"/>
    </cofactor>
</comment>
<gene>
    <name evidence="9" type="ORF">V5799_015235</name>
</gene>
<sequence length="397" mass="44842">MGSQPMIVLNGHESIKEAFIDKRHDFAGRFATRLGDIQRQEDHDIVFEDYSPMWKALRKVAVSAVRSTRDPLMFIIFNILSVSAFGAKFDAQSPYLARLITINRTFAKLAPNGLPSDIAPWLGIMYRSREKKCEDMFKEMQAIVDRLYADAKKTYEPGKISNFTHALLSSRDEALEQEKTDAEFLTEGNMVQILIDLFGAGTDTSIGELQWLLLKISREPKIQERIRKEINNNIGSSPPTMKDREKLPYTVACIMETLRFYPIAPFGLPHKASCDSQIGHVEIPKDTRLLYNIYSVNHDPKIWPDHDVFKPERFLDPVTGKLAAKDQLPTLLSFGLGPRTCPGEKLAQADIFYVLVRLVQRLNIAAPEGAVGKEATPMGSSFFLVADRHDIVLTKRS</sequence>
<evidence type="ECO:0000256" key="3">
    <source>
        <dbReference type="ARBA" id="ARBA00022723"/>
    </source>
</evidence>
<dbReference type="InterPro" id="IPR001128">
    <property type="entry name" value="Cyt_P450"/>
</dbReference>
<dbReference type="Gene3D" id="1.10.630.10">
    <property type="entry name" value="Cytochrome P450"/>
    <property type="match status" value="1"/>
</dbReference>
<reference evidence="9 10" key="1">
    <citation type="journal article" date="2023" name="Arcadia Sci">
        <title>De novo assembly of a long-read Amblyomma americanum tick genome.</title>
        <authorList>
            <person name="Chou S."/>
            <person name="Poskanzer K.E."/>
            <person name="Rollins M."/>
            <person name="Thuy-Boun P.S."/>
        </authorList>
    </citation>
    <scope>NUCLEOTIDE SEQUENCE [LARGE SCALE GENOMIC DNA]</scope>
    <source>
        <strain evidence="9">F_SG_1</strain>
        <tissue evidence="9">Salivary glands</tissue>
    </source>
</reference>
<keyword evidence="4 8" id="KW-0560">Oxidoreductase</keyword>
<evidence type="ECO:0008006" key="11">
    <source>
        <dbReference type="Google" id="ProtNLM"/>
    </source>
</evidence>
<keyword evidence="3 7" id="KW-0479">Metal-binding</keyword>
<organism evidence="9 10">
    <name type="scientific">Amblyomma americanum</name>
    <name type="common">Lone star tick</name>
    <dbReference type="NCBI Taxonomy" id="6943"/>
    <lineage>
        <taxon>Eukaryota</taxon>
        <taxon>Metazoa</taxon>
        <taxon>Ecdysozoa</taxon>
        <taxon>Arthropoda</taxon>
        <taxon>Chelicerata</taxon>
        <taxon>Arachnida</taxon>
        <taxon>Acari</taxon>
        <taxon>Parasitiformes</taxon>
        <taxon>Ixodida</taxon>
        <taxon>Ixodoidea</taxon>
        <taxon>Ixodidae</taxon>
        <taxon>Amblyomminae</taxon>
        <taxon>Amblyomma</taxon>
    </lineage>
</organism>
<keyword evidence="2 7" id="KW-0349">Heme</keyword>
<comment type="caution">
    <text evidence="9">The sequence shown here is derived from an EMBL/GenBank/DDBJ whole genome shotgun (WGS) entry which is preliminary data.</text>
</comment>
<feature type="binding site" description="axial binding residue" evidence="7">
    <location>
        <position position="341"/>
    </location>
    <ligand>
        <name>heme</name>
        <dbReference type="ChEBI" id="CHEBI:30413"/>
    </ligand>
    <ligandPart>
        <name>Fe</name>
        <dbReference type="ChEBI" id="CHEBI:18248"/>
    </ligandPart>
</feature>
<evidence type="ECO:0000256" key="8">
    <source>
        <dbReference type="RuleBase" id="RU000461"/>
    </source>
</evidence>
<dbReference type="GO" id="GO:0004508">
    <property type="term" value="F:steroid 17-alpha-monooxygenase activity"/>
    <property type="evidence" value="ECO:0007669"/>
    <property type="project" value="TreeGrafter"/>
</dbReference>
<dbReference type="Proteomes" id="UP001321473">
    <property type="component" value="Unassembled WGS sequence"/>
</dbReference>
<keyword evidence="5 7" id="KW-0408">Iron</keyword>